<gene>
    <name evidence="1" type="ORF">TIFTF001_045115</name>
</gene>
<comment type="caution">
    <text evidence="1">The sequence shown here is derived from an EMBL/GenBank/DDBJ whole genome shotgun (WGS) entry which is preliminary data.</text>
</comment>
<proteinExistence type="predicted"/>
<dbReference type="Proteomes" id="UP001187192">
    <property type="component" value="Unassembled WGS sequence"/>
</dbReference>
<organism evidence="1 2">
    <name type="scientific">Ficus carica</name>
    <name type="common">Common fig</name>
    <dbReference type="NCBI Taxonomy" id="3494"/>
    <lineage>
        <taxon>Eukaryota</taxon>
        <taxon>Viridiplantae</taxon>
        <taxon>Streptophyta</taxon>
        <taxon>Embryophyta</taxon>
        <taxon>Tracheophyta</taxon>
        <taxon>Spermatophyta</taxon>
        <taxon>Magnoliopsida</taxon>
        <taxon>eudicotyledons</taxon>
        <taxon>Gunneridae</taxon>
        <taxon>Pentapetalae</taxon>
        <taxon>rosids</taxon>
        <taxon>fabids</taxon>
        <taxon>Rosales</taxon>
        <taxon>Moraceae</taxon>
        <taxon>Ficeae</taxon>
        <taxon>Ficus</taxon>
    </lineage>
</organism>
<keyword evidence="2" id="KW-1185">Reference proteome</keyword>
<dbReference type="EMBL" id="BTGU01003749">
    <property type="protein sequence ID" value="GMN19001.1"/>
    <property type="molecule type" value="Genomic_DNA"/>
</dbReference>
<accession>A0AA88CJP5</accession>
<protein>
    <submittedName>
        <fullName evidence="1">Uncharacterized protein</fullName>
    </submittedName>
</protein>
<name>A0AA88CJP5_FICCA</name>
<evidence type="ECO:0000313" key="2">
    <source>
        <dbReference type="Proteomes" id="UP001187192"/>
    </source>
</evidence>
<sequence length="75" mass="8244">MFLALPLVTTKPTAVFKSGTKFLVASPVDVVNSAVLIRPQRPLHLLDRGAPSFSPSSFLIELLFCFRCKSLVLLQ</sequence>
<dbReference type="AlphaFoldDB" id="A0AA88CJP5"/>
<evidence type="ECO:0000313" key="1">
    <source>
        <dbReference type="EMBL" id="GMN19001.1"/>
    </source>
</evidence>
<reference evidence="1" key="1">
    <citation type="submission" date="2023-07" db="EMBL/GenBank/DDBJ databases">
        <title>draft genome sequence of fig (Ficus carica).</title>
        <authorList>
            <person name="Takahashi T."/>
            <person name="Nishimura K."/>
        </authorList>
    </citation>
    <scope>NUCLEOTIDE SEQUENCE</scope>
</reference>